<dbReference type="PANTHER" id="PTHR11085">
    <property type="entry name" value="NAD-DEPENDENT PROTEIN DEACYLASE SIRTUIN-5, MITOCHONDRIAL-RELATED"/>
    <property type="match status" value="1"/>
</dbReference>
<evidence type="ECO:0000313" key="11">
    <source>
        <dbReference type="EMBL" id="KAK4884369.1"/>
    </source>
</evidence>
<feature type="binding site" evidence="8">
    <location>
        <position position="426"/>
    </location>
    <ligand>
        <name>Zn(2+)</name>
        <dbReference type="ChEBI" id="CHEBI:29105"/>
    </ligand>
</feature>
<feature type="region of interest" description="Disordered" evidence="9">
    <location>
        <begin position="562"/>
        <end position="587"/>
    </location>
</feature>
<comment type="catalytic activity">
    <reaction evidence="6">
        <text>N(6)-hexadecanoyl-L-lysyl-[protein] + NAD(+) + H2O = 2''-O-hexadecanoyl-ADP-D-ribose + nicotinamide + L-lysyl-[protein]</text>
        <dbReference type="Rhea" id="RHEA:70563"/>
        <dbReference type="Rhea" id="RHEA-COMP:9752"/>
        <dbReference type="Rhea" id="RHEA-COMP:14175"/>
        <dbReference type="ChEBI" id="CHEBI:15377"/>
        <dbReference type="ChEBI" id="CHEBI:17154"/>
        <dbReference type="ChEBI" id="CHEBI:29969"/>
        <dbReference type="ChEBI" id="CHEBI:57540"/>
        <dbReference type="ChEBI" id="CHEBI:138936"/>
        <dbReference type="ChEBI" id="CHEBI:189673"/>
    </reaction>
    <physiologicalReaction direction="left-to-right" evidence="6">
        <dbReference type="Rhea" id="RHEA:70564"/>
    </physiologicalReaction>
</comment>
<evidence type="ECO:0000259" key="10">
    <source>
        <dbReference type="PROSITE" id="PS50305"/>
    </source>
</evidence>
<dbReference type="Gene3D" id="3.30.1600.10">
    <property type="entry name" value="SIR2/SIRT2 'Small Domain"/>
    <property type="match status" value="1"/>
</dbReference>
<feature type="region of interest" description="Disordered" evidence="9">
    <location>
        <begin position="207"/>
        <end position="235"/>
    </location>
</feature>
<dbReference type="GO" id="GO:0005634">
    <property type="term" value="C:nucleus"/>
    <property type="evidence" value="ECO:0007669"/>
    <property type="project" value="TreeGrafter"/>
</dbReference>
<evidence type="ECO:0000256" key="7">
    <source>
        <dbReference type="ARBA" id="ARBA00048905"/>
    </source>
</evidence>
<evidence type="ECO:0000256" key="9">
    <source>
        <dbReference type="SAM" id="MobiDB-lite"/>
    </source>
</evidence>
<comment type="catalytic activity">
    <reaction evidence="7">
        <text>N(6)-tetradecanoyl-L-lysyl-[protein] + NAD(+) + H2O = 2''-O-tetradecanoyl-ADP-D-ribose + nicotinamide + L-lysyl-[protein]</text>
        <dbReference type="Rhea" id="RHEA:70567"/>
        <dbReference type="Rhea" id="RHEA-COMP:9752"/>
        <dbReference type="Rhea" id="RHEA-COMP:15437"/>
        <dbReference type="ChEBI" id="CHEBI:15377"/>
        <dbReference type="ChEBI" id="CHEBI:17154"/>
        <dbReference type="ChEBI" id="CHEBI:29969"/>
        <dbReference type="ChEBI" id="CHEBI:57540"/>
        <dbReference type="ChEBI" id="CHEBI:141129"/>
        <dbReference type="ChEBI" id="CHEBI:189674"/>
    </reaction>
    <physiologicalReaction direction="left-to-right" evidence="7">
        <dbReference type="Rhea" id="RHEA:70568"/>
    </physiologicalReaction>
</comment>
<dbReference type="Gene3D" id="3.40.50.1220">
    <property type="entry name" value="TPP-binding domain"/>
    <property type="match status" value="1"/>
</dbReference>
<evidence type="ECO:0000256" key="1">
    <source>
        <dbReference type="ARBA" id="ARBA00001947"/>
    </source>
</evidence>
<feature type="active site" description="Proton acceptor" evidence="8">
    <location>
        <position position="394"/>
    </location>
</feature>
<dbReference type="PANTHER" id="PTHR11085:SF6">
    <property type="entry name" value="NAD-DEPENDENT PROTEIN DEACETYLASE SIRTUIN-2"/>
    <property type="match status" value="1"/>
</dbReference>
<keyword evidence="4 8" id="KW-0862">Zinc</keyword>
<dbReference type="InterPro" id="IPR003000">
    <property type="entry name" value="Sirtuin"/>
</dbReference>
<comment type="caution">
    <text evidence="11">The sequence shown here is derived from an EMBL/GenBank/DDBJ whole genome shotgun (WGS) entry which is preliminary data.</text>
</comment>
<reference evidence="12" key="1">
    <citation type="submission" date="2023-01" db="EMBL/GenBank/DDBJ databases">
        <title>Key to firefly adult light organ development and bioluminescence: homeobox transcription factors regulate luciferase expression and transportation to peroxisome.</title>
        <authorList>
            <person name="Fu X."/>
        </authorList>
    </citation>
    <scope>NUCLEOTIDE SEQUENCE [LARGE SCALE GENOMIC DNA]</scope>
</reference>
<feature type="compositionally biased region" description="Basic and acidic residues" evidence="9">
    <location>
        <begin position="216"/>
        <end position="226"/>
    </location>
</feature>
<dbReference type="EMBL" id="JARPUR010000001">
    <property type="protein sequence ID" value="KAK4884369.1"/>
    <property type="molecule type" value="Genomic_DNA"/>
</dbReference>
<dbReference type="GO" id="GO:0046872">
    <property type="term" value="F:metal ion binding"/>
    <property type="evidence" value="ECO:0007669"/>
    <property type="project" value="UniProtKB-KW"/>
</dbReference>
<evidence type="ECO:0000256" key="6">
    <source>
        <dbReference type="ARBA" id="ARBA00048378"/>
    </source>
</evidence>
<comment type="cofactor">
    <cofactor evidence="1">
        <name>Zn(2+)</name>
        <dbReference type="ChEBI" id="CHEBI:29105"/>
    </cofactor>
</comment>
<feature type="binding site" evidence="8">
    <location>
        <position position="429"/>
    </location>
    <ligand>
        <name>Zn(2+)</name>
        <dbReference type="ChEBI" id="CHEBI:29105"/>
    </ligand>
</feature>
<dbReference type="PROSITE" id="PS50305">
    <property type="entry name" value="SIRTUIN"/>
    <property type="match status" value="1"/>
</dbReference>
<evidence type="ECO:0000256" key="4">
    <source>
        <dbReference type="ARBA" id="ARBA00022833"/>
    </source>
</evidence>
<dbReference type="AlphaFoldDB" id="A0AAN7SKP8"/>
<name>A0AAN7SKP8_9COLE</name>
<dbReference type="Proteomes" id="UP001353858">
    <property type="component" value="Unassembled WGS sequence"/>
</dbReference>
<keyword evidence="5" id="KW-0520">NAD</keyword>
<dbReference type="Pfam" id="PF02146">
    <property type="entry name" value="SIR2"/>
    <property type="match status" value="1"/>
</dbReference>
<dbReference type="InterPro" id="IPR026591">
    <property type="entry name" value="Sirtuin_cat_small_dom_sf"/>
</dbReference>
<feature type="binding site" evidence="8">
    <location>
        <position position="405"/>
    </location>
    <ligand>
        <name>Zn(2+)</name>
        <dbReference type="ChEBI" id="CHEBI:29105"/>
    </ligand>
</feature>
<accession>A0AAN7SKP8</accession>
<evidence type="ECO:0000256" key="8">
    <source>
        <dbReference type="PROSITE-ProRule" id="PRU00236"/>
    </source>
</evidence>
<evidence type="ECO:0000256" key="5">
    <source>
        <dbReference type="ARBA" id="ARBA00023027"/>
    </source>
</evidence>
<evidence type="ECO:0000256" key="3">
    <source>
        <dbReference type="ARBA" id="ARBA00022723"/>
    </source>
</evidence>
<dbReference type="GO" id="GO:0070403">
    <property type="term" value="F:NAD+ binding"/>
    <property type="evidence" value="ECO:0007669"/>
    <property type="project" value="InterPro"/>
</dbReference>
<feature type="compositionally biased region" description="Basic and acidic residues" evidence="9">
    <location>
        <begin position="562"/>
        <end position="581"/>
    </location>
</feature>
<sequence length="587" mass="66561">MFVGQEDTASKWKRMNERVQKKGKSLNKYFHEKNRLLEVGLDFENTKNKFKSVYGDVTLSNVTMVRHQANTVESLHDLQDFASVNEERLSRIRFDNEQDIKWAKSPESNVEARNYKNGENKKPVELTSDKRYNCGENSQKSWQCNKPKGLHCYACKKWVTLAGTVSNVQSQGLLSVINCIFINLCCILYVVTVKSTKYGILTNSKKNKTKSSTTMSDKEDSERESSESSGTTSSGSLSVEALRRYLADKLGFLDREPEEEEKVKVLEDVSIDGIVNYMKSHPSLNIITMAGAGISTSAGIPDFRSPGSGLYHNLQKYKLPHPQAIFELNFFHENPKPFFVLAKELYPGSFKPTKCHYFVKLLHDKGFLLRHYTQNIDTLERVAGIPESKLVEAHGTFNQGHCLECNKEYSLEWMKDQIFEDKIPTCEECPGVVKPDIVFFGENLPSKFHISMHSDFPKCDLLLILGSSLVVQPFASLIDRVPKTTPRFLINREKAGERTGILSLIGMGSGLDFDNKDNSRDVFWLGDCDDGCQLLADKLGWGEELKELVEKEYKRIDELQKTDGTKKAAKEESVDKEKEVSELDNSI</sequence>
<dbReference type="SUPFAM" id="SSF52467">
    <property type="entry name" value="DHS-like NAD/FAD-binding domain"/>
    <property type="match status" value="1"/>
</dbReference>
<dbReference type="InterPro" id="IPR026590">
    <property type="entry name" value="Ssirtuin_cat_dom"/>
</dbReference>
<keyword evidence="12" id="KW-1185">Reference proteome</keyword>
<keyword evidence="3 8" id="KW-0479">Metal-binding</keyword>
<feature type="binding site" evidence="8">
    <location>
        <position position="402"/>
    </location>
    <ligand>
        <name>Zn(2+)</name>
        <dbReference type="ChEBI" id="CHEBI:29105"/>
    </ligand>
</feature>
<dbReference type="InterPro" id="IPR029035">
    <property type="entry name" value="DHS-like_NAD/FAD-binding_dom"/>
</dbReference>
<dbReference type="InterPro" id="IPR050134">
    <property type="entry name" value="NAD-dep_sirtuin_deacylases"/>
</dbReference>
<evidence type="ECO:0000256" key="2">
    <source>
        <dbReference type="ARBA" id="ARBA00022679"/>
    </source>
</evidence>
<protein>
    <recommendedName>
        <fullName evidence="10">Deacetylase sirtuin-type domain-containing protein</fullName>
    </recommendedName>
</protein>
<evidence type="ECO:0000313" key="12">
    <source>
        <dbReference type="Proteomes" id="UP001353858"/>
    </source>
</evidence>
<dbReference type="CDD" id="cd01408">
    <property type="entry name" value="SIRT1"/>
    <property type="match status" value="1"/>
</dbReference>
<proteinExistence type="predicted"/>
<keyword evidence="2" id="KW-0808">Transferase</keyword>
<gene>
    <name evidence="11" type="ORF">RN001_000640</name>
</gene>
<organism evidence="11 12">
    <name type="scientific">Aquatica leii</name>
    <dbReference type="NCBI Taxonomy" id="1421715"/>
    <lineage>
        <taxon>Eukaryota</taxon>
        <taxon>Metazoa</taxon>
        <taxon>Ecdysozoa</taxon>
        <taxon>Arthropoda</taxon>
        <taxon>Hexapoda</taxon>
        <taxon>Insecta</taxon>
        <taxon>Pterygota</taxon>
        <taxon>Neoptera</taxon>
        <taxon>Endopterygota</taxon>
        <taxon>Coleoptera</taxon>
        <taxon>Polyphaga</taxon>
        <taxon>Elateriformia</taxon>
        <taxon>Elateroidea</taxon>
        <taxon>Lampyridae</taxon>
        <taxon>Luciolinae</taxon>
        <taxon>Aquatica</taxon>
    </lineage>
</organism>
<feature type="domain" description="Deacetylase sirtuin-type" evidence="10">
    <location>
        <begin position="264"/>
        <end position="542"/>
    </location>
</feature>
<dbReference type="GO" id="GO:0017136">
    <property type="term" value="F:histone deacetylase activity, NAD-dependent"/>
    <property type="evidence" value="ECO:0007669"/>
    <property type="project" value="TreeGrafter"/>
</dbReference>